<sequence>MEPKEGEGGLPPGDGDAKSTTPRARGLKTAGLEGGHAGEPDRQIAEYEGGGRDGALGSPEASGLTTRATTTEDGVEPGPPEPELKSPWELKSPPEEARAIQGAGGSAAEDDAGSDDGTSSSAEADGGRSSPQQFWALRRSETIEDAEREADALLESIRRDDLGGDTGGDQVGSGAAGDAPSDAAPGTGTDGRFR</sequence>
<reference evidence="2 3" key="1">
    <citation type="journal article" date="2012" name="Genome Biol.">
        <title>Genome and low-iron response of an oceanic diatom adapted to chronic iron limitation.</title>
        <authorList>
            <person name="Lommer M."/>
            <person name="Specht M."/>
            <person name="Roy A.S."/>
            <person name="Kraemer L."/>
            <person name="Andreson R."/>
            <person name="Gutowska M.A."/>
            <person name="Wolf J."/>
            <person name="Bergner S.V."/>
            <person name="Schilhabel M.B."/>
            <person name="Klostermeier U.C."/>
            <person name="Beiko R.G."/>
            <person name="Rosenstiel P."/>
            <person name="Hippler M."/>
            <person name="Laroche J."/>
        </authorList>
    </citation>
    <scope>NUCLEOTIDE SEQUENCE [LARGE SCALE GENOMIC DNA]</scope>
    <source>
        <strain evidence="2 3">CCMP1005</strain>
    </source>
</reference>
<name>K0SXF5_THAOC</name>
<dbReference type="AlphaFoldDB" id="K0SXF5"/>
<dbReference type="EMBL" id="AGNL01009815">
    <property type="protein sequence ID" value="EJK69624.1"/>
    <property type="molecule type" value="Genomic_DNA"/>
</dbReference>
<feature type="compositionally biased region" description="Low complexity" evidence="1">
    <location>
        <begin position="176"/>
        <end position="186"/>
    </location>
</feature>
<feature type="non-terminal residue" evidence="2">
    <location>
        <position position="194"/>
    </location>
</feature>
<dbReference type="Proteomes" id="UP000266841">
    <property type="component" value="Unassembled WGS sequence"/>
</dbReference>
<evidence type="ECO:0000256" key="1">
    <source>
        <dbReference type="SAM" id="MobiDB-lite"/>
    </source>
</evidence>
<feature type="region of interest" description="Disordered" evidence="1">
    <location>
        <begin position="1"/>
        <end position="194"/>
    </location>
</feature>
<organism evidence="2 3">
    <name type="scientific">Thalassiosira oceanica</name>
    <name type="common">Marine diatom</name>
    <dbReference type="NCBI Taxonomy" id="159749"/>
    <lineage>
        <taxon>Eukaryota</taxon>
        <taxon>Sar</taxon>
        <taxon>Stramenopiles</taxon>
        <taxon>Ochrophyta</taxon>
        <taxon>Bacillariophyta</taxon>
        <taxon>Coscinodiscophyceae</taxon>
        <taxon>Thalassiosirophycidae</taxon>
        <taxon>Thalassiosirales</taxon>
        <taxon>Thalassiosiraceae</taxon>
        <taxon>Thalassiosira</taxon>
    </lineage>
</organism>
<feature type="compositionally biased region" description="Basic and acidic residues" evidence="1">
    <location>
        <begin position="82"/>
        <end position="98"/>
    </location>
</feature>
<evidence type="ECO:0000313" key="3">
    <source>
        <dbReference type="Proteomes" id="UP000266841"/>
    </source>
</evidence>
<accession>K0SXF5</accession>
<feature type="compositionally biased region" description="Low complexity" evidence="1">
    <location>
        <begin position="115"/>
        <end position="124"/>
    </location>
</feature>
<comment type="caution">
    <text evidence="2">The sequence shown here is derived from an EMBL/GenBank/DDBJ whole genome shotgun (WGS) entry which is preliminary data.</text>
</comment>
<feature type="compositionally biased region" description="Gly residues" evidence="1">
    <location>
        <begin position="164"/>
        <end position="175"/>
    </location>
</feature>
<protein>
    <submittedName>
        <fullName evidence="2">Uncharacterized protein</fullName>
    </submittedName>
</protein>
<gene>
    <name evidence="2" type="ORF">THAOC_09099</name>
</gene>
<proteinExistence type="predicted"/>
<feature type="compositionally biased region" description="Basic and acidic residues" evidence="1">
    <location>
        <begin position="36"/>
        <end position="51"/>
    </location>
</feature>
<evidence type="ECO:0000313" key="2">
    <source>
        <dbReference type="EMBL" id="EJK69624.1"/>
    </source>
</evidence>
<keyword evidence="3" id="KW-1185">Reference proteome</keyword>